<dbReference type="AlphaFoldDB" id="A0A075H0L1"/>
<dbReference type="Gene3D" id="3.40.50.1370">
    <property type="entry name" value="Aspartate/ornithine carbamoyltransferase"/>
    <property type="match status" value="2"/>
</dbReference>
<reference evidence="7" key="1">
    <citation type="journal article" date="2014" name="Genome Biol. Evol.">
        <title>Pangenome evidence for extensive interdomain horizontal transfer affecting lineage core and shell genes in uncultured planktonic thaumarchaeota and euryarchaeota.</title>
        <authorList>
            <person name="Deschamps P."/>
            <person name="Zivanovic Y."/>
            <person name="Moreira D."/>
            <person name="Rodriguez-Valera F."/>
            <person name="Lopez-Garcia P."/>
        </authorList>
    </citation>
    <scope>NUCLEOTIDE SEQUENCE</scope>
</reference>
<evidence type="ECO:0000256" key="4">
    <source>
        <dbReference type="RuleBase" id="RU003634"/>
    </source>
</evidence>
<dbReference type="GO" id="GO:0004585">
    <property type="term" value="F:ornithine carbamoyltransferase activity"/>
    <property type="evidence" value="ECO:0007669"/>
    <property type="project" value="UniProtKB-UniRule"/>
</dbReference>
<dbReference type="GO" id="GO:0016597">
    <property type="term" value="F:amino acid binding"/>
    <property type="evidence" value="ECO:0007669"/>
    <property type="project" value="InterPro"/>
</dbReference>
<dbReference type="EMBL" id="KF900839">
    <property type="protein sequence ID" value="AIF08685.1"/>
    <property type="molecule type" value="Genomic_DNA"/>
</dbReference>
<dbReference type="FunFam" id="3.40.50.1370:FF:000008">
    <property type="entry name" value="Ornithine carbamoyltransferase"/>
    <property type="match status" value="1"/>
</dbReference>
<dbReference type="PANTHER" id="PTHR45753:SF3">
    <property type="entry name" value="ORNITHINE TRANSCARBAMYLASE, MITOCHONDRIAL"/>
    <property type="match status" value="1"/>
</dbReference>
<dbReference type="SUPFAM" id="SSF53671">
    <property type="entry name" value="Aspartate/ornithine carbamoyltransferase"/>
    <property type="match status" value="1"/>
</dbReference>
<dbReference type="InterPro" id="IPR006132">
    <property type="entry name" value="Asp/Orn_carbamoyltranf_P-bd"/>
</dbReference>
<name>A0A075H0L1_9EURY</name>
<dbReference type="InterPro" id="IPR006130">
    <property type="entry name" value="Asp/Orn_carbamoylTrfase"/>
</dbReference>
<dbReference type="NCBIfam" id="TIGR00658">
    <property type="entry name" value="orni_carb_tr"/>
    <property type="match status" value="1"/>
</dbReference>
<feature type="domain" description="Aspartate/ornithine carbamoyltransferase Asp/Orn-binding" evidence="5">
    <location>
        <begin position="149"/>
        <end position="300"/>
    </location>
</feature>
<feature type="domain" description="Aspartate/ornithine carbamoyltransferase carbamoyl-P binding" evidence="6">
    <location>
        <begin position="3"/>
        <end position="141"/>
    </location>
</feature>
<keyword evidence="1 4" id="KW-0808">Transferase</keyword>
<dbReference type="Pfam" id="PF02729">
    <property type="entry name" value="OTCace_N"/>
    <property type="match status" value="1"/>
</dbReference>
<accession>A0A075H0L1</accession>
<evidence type="ECO:0000313" key="7">
    <source>
        <dbReference type="EMBL" id="AIF08685.1"/>
    </source>
</evidence>
<dbReference type="PANTHER" id="PTHR45753">
    <property type="entry name" value="ORNITHINE CARBAMOYLTRANSFERASE, MITOCHONDRIAL"/>
    <property type="match status" value="1"/>
</dbReference>
<comment type="similarity">
    <text evidence="4">Belongs to the aspartate/ornithine carbamoyltransferase superfamily.</text>
</comment>
<evidence type="ECO:0000259" key="6">
    <source>
        <dbReference type="Pfam" id="PF02729"/>
    </source>
</evidence>
<dbReference type="NCBIfam" id="NF001986">
    <property type="entry name" value="PRK00779.1"/>
    <property type="match status" value="1"/>
</dbReference>
<dbReference type="PRINTS" id="PR00102">
    <property type="entry name" value="OTCASE"/>
</dbReference>
<protein>
    <recommendedName>
        <fullName evidence="3">Ornithine carbamoyltransferase</fullName>
        <ecNumber evidence="3">2.1.3.3</ecNumber>
    </recommendedName>
</protein>
<dbReference type="EC" id="2.1.3.3" evidence="3"/>
<dbReference type="InterPro" id="IPR002292">
    <property type="entry name" value="Orn/put_carbamltrans"/>
</dbReference>
<gene>
    <name evidence="7" type="primary">OTC</name>
    <name evidence="7" type="synonym">argF</name>
    <name evidence="7" type="synonym">argI</name>
</gene>
<dbReference type="GO" id="GO:0042450">
    <property type="term" value="P:L-arginine biosynthetic process via ornithine"/>
    <property type="evidence" value="ECO:0007669"/>
    <property type="project" value="UniProtKB-UniRule"/>
</dbReference>
<evidence type="ECO:0000256" key="1">
    <source>
        <dbReference type="ARBA" id="ARBA00022679"/>
    </source>
</evidence>
<dbReference type="InterPro" id="IPR036901">
    <property type="entry name" value="Asp/Orn_carbamoylTrfase_sf"/>
</dbReference>
<evidence type="ECO:0000256" key="3">
    <source>
        <dbReference type="NCBIfam" id="TIGR00658"/>
    </source>
</evidence>
<dbReference type="InterPro" id="IPR006131">
    <property type="entry name" value="Asp_carbamoyltransf_Asp/Orn-bd"/>
</dbReference>
<evidence type="ECO:0000259" key="5">
    <source>
        <dbReference type="Pfam" id="PF00185"/>
    </source>
</evidence>
<dbReference type="PRINTS" id="PR00100">
    <property type="entry name" value="AOTCASE"/>
</dbReference>
<organism evidence="7">
    <name type="scientific">uncultured marine group II/III euryarchaeote KM3_31_G10</name>
    <dbReference type="NCBI Taxonomy" id="1456433"/>
    <lineage>
        <taxon>Archaea</taxon>
        <taxon>Methanobacteriati</taxon>
        <taxon>Methanobacteriota</taxon>
        <taxon>environmental samples</taxon>
    </lineage>
</organism>
<dbReference type="GO" id="GO:0019240">
    <property type="term" value="P:citrulline biosynthetic process"/>
    <property type="evidence" value="ECO:0007669"/>
    <property type="project" value="TreeGrafter"/>
</dbReference>
<evidence type="ECO:0000256" key="2">
    <source>
        <dbReference type="ARBA" id="ARBA00048772"/>
    </source>
</evidence>
<sequence>MAHLLAIDDVAEEFERILNWAIAFKHDSDIAPDFKPLDGLAIGSIYEKPSTRTRISFEVGIDKLGGHPLTLLKGDIQLGKSETVGDTAQVLSRYLGAITYRCFGHADVVELADKSTVPVINALSDKHHPCQAAADLMTIKEKFEDLTSVNIAYIGDGNNVLHDLMLAAAIVGSDITWATPVGYEPDGEIVARAQELAEKSGSTLTATNDPIEAVTDANVVYTDVFVSMGEEGLTDKLGDFDGFQINDELVANADEDYLFMHCLPAHRGDEVTDSVMDSENSIVFEQAENRMWAQISILTFLICEEAWETYAEFLELE</sequence>
<proteinExistence type="inferred from homology"/>
<dbReference type="Pfam" id="PF00185">
    <property type="entry name" value="OTCace"/>
    <property type="match status" value="1"/>
</dbReference>
<comment type="catalytic activity">
    <reaction evidence="2">
        <text>carbamoyl phosphate + L-ornithine = L-citrulline + phosphate + H(+)</text>
        <dbReference type="Rhea" id="RHEA:19513"/>
        <dbReference type="ChEBI" id="CHEBI:15378"/>
        <dbReference type="ChEBI" id="CHEBI:43474"/>
        <dbReference type="ChEBI" id="CHEBI:46911"/>
        <dbReference type="ChEBI" id="CHEBI:57743"/>
        <dbReference type="ChEBI" id="CHEBI:58228"/>
        <dbReference type="EC" id="2.1.3.3"/>
    </reaction>
</comment>